<dbReference type="RefSeq" id="XP_040762073.1">
    <property type="nucleotide sequence ID" value="XM_040901911.1"/>
</dbReference>
<dbReference type="GeneID" id="63818942"/>
<evidence type="ECO:0000313" key="1">
    <source>
        <dbReference type="EMBL" id="KZT04333.1"/>
    </source>
</evidence>
<dbReference type="EMBL" id="KV427637">
    <property type="protein sequence ID" value="KZT04333.1"/>
    <property type="molecule type" value="Genomic_DNA"/>
</dbReference>
<dbReference type="Proteomes" id="UP000076871">
    <property type="component" value="Unassembled WGS sequence"/>
</dbReference>
<evidence type="ECO:0000313" key="2">
    <source>
        <dbReference type="Proteomes" id="UP000076871"/>
    </source>
</evidence>
<reference evidence="1 2" key="1">
    <citation type="journal article" date="2016" name="Mol. Biol. Evol.">
        <title>Comparative Genomics of Early-Diverging Mushroom-Forming Fungi Provides Insights into the Origins of Lignocellulose Decay Capabilities.</title>
        <authorList>
            <person name="Nagy L.G."/>
            <person name="Riley R."/>
            <person name="Tritt A."/>
            <person name="Adam C."/>
            <person name="Daum C."/>
            <person name="Floudas D."/>
            <person name="Sun H."/>
            <person name="Yadav J.S."/>
            <person name="Pangilinan J."/>
            <person name="Larsson K.H."/>
            <person name="Matsuura K."/>
            <person name="Barry K."/>
            <person name="Labutti K."/>
            <person name="Kuo R."/>
            <person name="Ohm R.A."/>
            <person name="Bhattacharya S.S."/>
            <person name="Shirouzu T."/>
            <person name="Yoshinaga Y."/>
            <person name="Martin F.M."/>
            <person name="Grigoriev I.V."/>
            <person name="Hibbett D.S."/>
        </authorList>
    </citation>
    <scope>NUCLEOTIDE SEQUENCE [LARGE SCALE GENOMIC DNA]</scope>
    <source>
        <strain evidence="1 2">93-53</strain>
    </source>
</reference>
<sequence length="158" mass="17873">MVSLSNNVYLCMMMVSDISFQSLTFQCAMKRRLSSECGAITNRTMSRIRSVRSFKADLAARRRDNTSVADGLWSRRTMDARLDEDIEAPSWTVTVSVLGISGPGTYVALLRPFSMVHRLRLRGRQKGVYTSSIHEDLCFLLPQDHDFSIHIPISPLVM</sequence>
<dbReference type="AlphaFoldDB" id="A0A165D8I3"/>
<organism evidence="1 2">
    <name type="scientific">Laetiporus sulphureus 93-53</name>
    <dbReference type="NCBI Taxonomy" id="1314785"/>
    <lineage>
        <taxon>Eukaryota</taxon>
        <taxon>Fungi</taxon>
        <taxon>Dikarya</taxon>
        <taxon>Basidiomycota</taxon>
        <taxon>Agaricomycotina</taxon>
        <taxon>Agaricomycetes</taxon>
        <taxon>Polyporales</taxon>
        <taxon>Laetiporus</taxon>
    </lineage>
</organism>
<keyword evidence="2" id="KW-1185">Reference proteome</keyword>
<proteinExistence type="predicted"/>
<gene>
    <name evidence="1" type="ORF">LAESUDRAFT_305093</name>
</gene>
<protein>
    <submittedName>
        <fullName evidence="1">Uncharacterized protein</fullName>
    </submittedName>
</protein>
<dbReference type="InParanoid" id="A0A165D8I3"/>
<accession>A0A165D8I3</accession>
<name>A0A165D8I3_9APHY</name>